<evidence type="ECO:0000256" key="1">
    <source>
        <dbReference type="ARBA" id="ARBA00007174"/>
    </source>
</evidence>
<comment type="similarity">
    <text evidence="1 6">Belongs to the MsrB Met sulfoxide reductase family.</text>
</comment>
<organism evidence="9 10">
    <name type="scientific">Mytilus coruscus</name>
    <name type="common">Sea mussel</name>
    <dbReference type="NCBI Taxonomy" id="42192"/>
    <lineage>
        <taxon>Eukaryota</taxon>
        <taxon>Metazoa</taxon>
        <taxon>Spiralia</taxon>
        <taxon>Lophotrochozoa</taxon>
        <taxon>Mollusca</taxon>
        <taxon>Bivalvia</taxon>
        <taxon>Autobranchia</taxon>
        <taxon>Pteriomorphia</taxon>
        <taxon>Mytilida</taxon>
        <taxon>Mytiloidea</taxon>
        <taxon>Mytilidae</taxon>
        <taxon>Mytilinae</taxon>
        <taxon>Mytilus</taxon>
    </lineage>
</organism>
<evidence type="ECO:0000256" key="2">
    <source>
        <dbReference type="ARBA" id="ARBA00022723"/>
    </source>
</evidence>
<dbReference type="InterPro" id="IPR011057">
    <property type="entry name" value="Mss4-like_sf"/>
</dbReference>
<keyword evidence="3 6" id="KW-0862">Zinc</keyword>
<keyword evidence="4 6" id="KW-0560">Oxidoreductase</keyword>
<dbReference type="InterPro" id="IPR002579">
    <property type="entry name" value="Met_Sox_Rdtase_MsrB_dom"/>
</dbReference>
<dbReference type="GO" id="GO:0005737">
    <property type="term" value="C:cytoplasm"/>
    <property type="evidence" value="ECO:0007669"/>
    <property type="project" value="TreeGrafter"/>
</dbReference>
<evidence type="ECO:0000256" key="7">
    <source>
        <dbReference type="SAM" id="MobiDB-lite"/>
    </source>
</evidence>
<evidence type="ECO:0000313" key="10">
    <source>
        <dbReference type="Proteomes" id="UP000507470"/>
    </source>
</evidence>
<dbReference type="PANTHER" id="PTHR10173">
    <property type="entry name" value="METHIONINE SULFOXIDE REDUCTASE"/>
    <property type="match status" value="1"/>
</dbReference>
<comment type="catalytic activity">
    <reaction evidence="5 6">
        <text>L-methionyl-[protein] + [thioredoxin]-disulfide + H2O = L-methionyl-(R)-S-oxide-[protein] + [thioredoxin]-dithiol</text>
        <dbReference type="Rhea" id="RHEA:24164"/>
        <dbReference type="Rhea" id="RHEA-COMP:10698"/>
        <dbReference type="Rhea" id="RHEA-COMP:10700"/>
        <dbReference type="Rhea" id="RHEA-COMP:12313"/>
        <dbReference type="Rhea" id="RHEA-COMP:12314"/>
        <dbReference type="ChEBI" id="CHEBI:15377"/>
        <dbReference type="ChEBI" id="CHEBI:16044"/>
        <dbReference type="ChEBI" id="CHEBI:29950"/>
        <dbReference type="ChEBI" id="CHEBI:45764"/>
        <dbReference type="ChEBI" id="CHEBI:50058"/>
        <dbReference type="EC" id="1.8.4.12"/>
    </reaction>
</comment>
<gene>
    <name evidence="9" type="ORF">MCOR_36059</name>
</gene>
<dbReference type="GO" id="GO:0006979">
    <property type="term" value="P:response to oxidative stress"/>
    <property type="evidence" value="ECO:0007669"/>
    <property type="project" value="InterPro"/>
</dbReference>
<dbReference type="Pfam" id="PF01641">
    <property type="entry name" value="SelR"/>
    <property type="match status" value="1"/>
</dbReference>
<protein>
    <recommendedName>
        <fullName evidence="6">Peptide-methionine (R)-S-oxide reductase</fullName>
        <ecNumber evidence="6">1.8.4.12</ecNumber>
    </recommendedName>
</protein>
<evidence type="ECO:0000259" key="8">
    <source>
        <dbReference type="PROSITE" id="PS51790"/>
    </source>
</evidence>
<feature type="domain" description="MsrB" evidence="8">
    <location>
        <begin position="149"/>
        <end position="276"/>
    </location>
</feature>
<dbReference type="OrthoDB" id="44061at2759"/>
<comment type="cofactor">
    <cofactor evidence="6">
        <name>Zn(2+)</name>
        <dbReference type="ChEBI" id="CHEBI:29105"/>
    </cofactor>
    <text evidence="6">Binds 1 zinc ion per subunit.</text>
</comment>
<dbReference type="PROSITE" id="PS51790">
    <property type="entry name" value="MSRB"/>
    <property type="match status" value="1"/>
</dbReference>
<dbReference type="FunFam" id="2.170.150.20:FF:000001">
    <property type="entry name" value="Peptide methionine sulfoxide reductase MsrB"/>
    <property type="match status" value="1"/>
</dbReference>
<dbReference type="InterPro" id="IPR028427">
    <property type="entry name" value="Met_Sox_Rdtase_MsrB"/>
</dbReference>
<accession>A0A6J8D020</accession>
<evidence type="ECO:0000256" key="4">
    <source>
        <dbReference type="ARBA" id="ARBA00023002"/>
    </source>
</evidence>
<dbReference type="GO" id="GO:0033743">
    <property type="term" value="F:peptide-methionine (R)-S-oxide reductase activity"/>
    <property type="evidence" value="ECO:0007669"/>
    <property type="project" value="UniProtKB-EC"/>
</dbReference>
<evidence type="ECO:0000256" key="5">
    <source>
        <dbReference type="ARBA" id="ARBA00048488"/>
    </source>
</evidence>
<evidence type="ECO:0000256" key="6">
    <source>
        <dbReference type="RuleBase" id="RU365044"/>
    </source>
</evidence>
<keyword evidence="2 6" id="KW-0479">Metal-binding</keyword>
<evidence type="ECO:0000313" key="9">
    <source>
        <dbReference type="EMBL" id="CAC5402058.1"/>
    </source>
</evidence>
<dbReference type="AlphaFoldDB" id="A0A6J8D020"/>
<comment type="function">
    <text evidence="6">Methionine-sulfoxide reductase that specifically reduces methionine (R)-sulfoxide back to methionine. While in many cases methionine oxidation is the result of random oxidation following oxidative stress, methionine oxidation is also a post-translational modification that takes place on specific residues.</text>
</comment>
<dbReference type="PANTHER" id="PTHR10173:SF52">
    <property type="entry name" value="METHIONINE-R-SULFOXIDE REDUCTASE B1"/>
    <property type="match status" value="1"/>
</dbReference>
<dbReference type="GO" id="GO:0030091">
    <property type="term" value="P:protein repair"/>
    <property type="evidence" value="ECO:0007669"/>
    <property type="project" value="InterPro"/>
</dbReference>
<dbReference type="EC" id="1.8.4.12" evidence="6"/>
<dbReference type="NCBIfam" id="TIGR00357">
    <property type="entry name" value="peptide-methionine (R)-S-oxide reductase MsrB"/>
    <property type="match status" value="1"/>
</dbReference>
<sequence length="281" mass="31513">MGKSQKSVLDFFRKQPTSSATASAVDDDTHGHVSSKIEPSGAMDSTSDVATLLTTKPQYPDIVSCDMKYDVKTTVIQFRVVFHKNFPFFGIIKNMAFTGVLRSVCRVAPIVSRRMVNLQSSSKIWNVSSQCMRVLSTQIDPADPRTVPNSEWEKRLTPEQYATTREKFTEPPFSGIYVNNYEEGTYNCLCCGTELFSSETKYDSGTGWPSFTAPIGGENKENTNILEVTDTSHGMMRTEVICKKCDSHLGHVFPDGPKPTEQRFCINSRSLLFKPKKQEKK</sequence>
<reference evidence="9 10" key="1">
    <citation type="submission" date="2020-06" db="EMBL/GenBank/DDBJ databases">
        <authorList>
            <person name="Li R."/>
            <person name="Bekaert M."/>
        </authorList>
    </citation>
    <scope>NUCLEOTIDE SEQUENCE [LARGE SCALE GENOMIC DNA]</scope>
    <source>
        <strain evidence="10">wild</strain>
    </source>
</reference>
<dbReference type="GO" id="GO:0046872">
    <property type="term" value="F:metal ion binding"/>
    <property type="evidence" value="ECO:0007669"/>
    <property type="project" value="UniProtKB-KW"/>
</dbReference>
<proteinExistence type="inferred from homology"/>
<evidence type="ECO:0000256" key="3">
    <source>
        <dbReference type="ARBA" id="ARBA00022833"/>
    </source>
</evidence>
<keyword evidence="10" id="KW-1185">Reference proteome</keyword>
<dbReference type="Proteomes" id="UP000507470">
    <property type="component" value="Unassembled WGS sequence"/>
</dbReference>
<name>A0A6J8D020_MYTCO</name>
<feature type="region of interest" description="Disordered" evidence="7">
    <location>
        <begin position="20"/>
        <end position="44"/>
    </location>
</feature>
<dbReference type="SUPFAM" id="SSF51316">
    <property type="entry name" value="Mss4-like"/>
    <property type="match status" value="1"/>
</dbReference>
<dbReference type="EMBL" id="CACVKT020006488">
    <property type="protein sequence ID" value="CAC5402058.1"/>
    <property type="molecule type" value="Genomic_DNA"/>
</dbReference>
<dbReference type="Gene3D" id="2.170.150.20">
    <property type="entry name" value="Peptide methionine sulfoxide reductase"/>
    <property type="match status" value="1"/>
</dbReference>